<dbReference type="GO" id="GO:0004386">
    <property type="term" value="F:helicase activity"/>
    <property type="evidence" value="ECO:0007669"/>
    <property type="project" value="UniProtKB-KW"/>
</dbReference>
<dbReference type="InterPro" id="IPR041222">
    <property type="entry name" value="PriA_3primeBD"/>
</dbReference>
<evidence type="ECO:0000256" key="2">
    <source>
        <dbReference type="ARBA" id="ARBA00022840"/>
    </source>
</evidence>
<keyword evidence="6" id="KW-1185">Reference proteome</keyword>
<dbReference type="PANTHER" id="PTHR30580:SF0">
    <property type="entry name" value="PRIMOSOMAL PROTEIN N"/>
    <property type="match status" value="1"/>
</dbReference>
<dbReference type="Proteomes" id="UP000185093">
    <property type="component" value="Unassembled WGS sequence"/>
</dbReference>
<proteinExistence type="predicted"/>
<evidence type="ECO:0000313" key="5">
    <source>
        <dbReference type="EMBL" id="SIN62468.1"/>
    </source>
</evidence>
<reference evidence="5 6" key="1">
    <citation type="submission" date="2016-11" db="EMBL/GenBank/DDBJ databases">
        <authorList>
            <person name="Varghese N."/>
            <person name="Submissions S."/>
        </authorList>
    </citation>
    <scope>NUCLEOTIDE SEQUENCE [LARGE SCALE GENOMIC DNA]</scope>
    <source>
        <strain evidence="5 6">DSM 20664</strain>
    </source>
</reference>
<evidence type="ECO:0000313" key="6">
    <source>
        <dbReference type="Proteomes" id="UP000185093"/>
    </source>
</evidence>
<dbReference type="Gene3D" id="3.40.1440.60">
    <property type="entry name" value="PriA, 3(prime) DNA-binding domain"/>
    <property type="match status" value="1"/>
</dbReference>
<keyword evidence="1" id="KW-0547">Nucleotide-binding</keyword>
<dbReference type="InterPro" id="IPR042115">
    <property type="entry name" value="PriA_3primeBD_sf"/>
</dbReference>
<evidence type="ECO:0000256" key="3">
    <source>
        <dbReference type="ARBA" id="ARBA00023125"/>
    </source>
</evidence>
<sequence length="599" mass="68142">MYVDVLVPGIWWHPLTYSTPQIVETGCRVVVPMGPRGGKRVGFVLAVKEKLDEKPSYEIKEVTEVLDQVPPLNEELWSLSEWISRQYLCSQSEALRLMCPPQVTKGCNVDHQDLSRQKPSRGTYQERCFYEASDEKRYARYVDIIEEAGYGLVFFPEETVARSFWDILPCHIKKKGLLWPSGGGKKGFDAWLKTRRGEVSVIVGSAGLLFAPLAPIDFILIEEEASSSYNFARYPYISLRHIAAKRAQTWGATLIFGGRMPSSRVYLLKKPQLEEKPKGQIHFVNIRKASCLELPGVTRGIPISSTLLTSSLDAVNSGKIALWILDRKGYVGEISCEECGWMMTCPECGSLCRLTRDIVVCPICGKRYEMPTVCPSCMSNFIMGRRPGIEALYRIARSLVDPAIPVHTWYKEESGKKRRTMVLNDLKDGGIIVGSRLSVTFCDDCFVGVVGWVDADAEARRPLYDARFTAFSMIWESRCRGKDPDSRNVIVQSRTPYRGWQRGLRRGWHLFWDEELAERRELGFPPFELLVEITGPLKITDDILPSLDKSGFAVYKPIADEGRLWVKTKDLKNMREALKPFFHISRSKVGFPKIRIWRD</sequence>
<dbReference type="EMBL" id="FSQZ01000001">
    <property type="protein sequence ID" value="SIN62468.1"/>
    <property type="molecule type" value="Genomic_DNA"/>
</dbReference>
<comment type="caution">
    <text evidence="5">The sequence shown here is derived from an EMBL/GenBank/DDBJ whole genome shotgun (WGS) entry which is preliminary data.</text>
</comment>
<gene>
    <name evidence="5" type="ORF">SAMN05444368_0167</name>
</gene>
<keyword evidence="5" id="KW-0378">Hydrolase</keyword>
<feature type="domain" description="Primosomal protein N' 3' DNA-binding" evidence="4">
    <location>
        <begin position="5"/>
        <end position="100"/>
    </location>
</feature>
<evidence type="ECO:0000256" key="1">
    <source>
        <dbReference type="ARBA" id="ARBA00022741"/>
    </source>
</evidence>
<organism evidence="5 6">
    <name type="scientific">Acetomicrobium flavidum</name>
    <dbReference type="NCBI Taxonomy" id="49896"/>
    <lineage>
        <taxon>Bacteria</taxon>
        <taxon>Thermotogati</taxon>
        <taxon>Synergistota</taxon>
        <taxon>Synergistia</taxon>
        <taxon>Synergistales</taxon>
        <taxon>Acetomicrobiaceae</taxon>
        <taxon>Acetomicrobium</taxon>
    </lineage>
</organism>
<dbReference type="Gene3D" id="3.40.50.300">
    <property type="entry name" value="P-loop containing nucleotide triphosphate hydrolases"/>
    <property type="match status" value="1"/>
</dbReference>
<keyword evidence="2" id="KW-0067">ATP-binding</keyword>
<dbReference type="Pfam" id="PF17764">
    <property type="entry name" value="PriA_3primeBD"/>
    <property type="match status" value="1"/>
</dbReference>
<dbReference type="RefSeq" id="WP_074198989.1">
    <property type="nucleotide sequence ID" value="NZ_FSQZ01000001.1"/>
</dbReference>
<dbReference type="InterPro" id="IPR027417">
    <property type="entry name" value="P-loop_NTPase"/>
</dbReference>
<evidence type="ECO:0000259" key="4">
    <source>
        <dbReference type="Pfam" id="PF17764"/>
    </source>
</evidence>
<dbReference type="PANTHER" id="PTHR30580">
    <property type="entry name" value="PRIMOSOMAL PROTEIN N"/>
    <property type="match status" value="1"/>
</dbReference>
<accession>A0ABY1JAR1</accession>
<keyword evidence="3" id="KW-0238">DNA-binding</keyword>
<protein>
    <submittedName>
        <fullName evidence="5">Replication restart DNA helicase PriA</fullName>
    </submittedName>
</protein>
<keyword evidence="5" id="KW-0347">Helicase</keyword>
<name>A0ABY1JAR1_9BACT</name>